<dbReference type="OrthoDB" id="188713at2759"/>
<dbReference type="InParanoid" id="A0A482XJN0"/>
<name>A0A482XJN0_LAOST</name>
<dbReference type="Proteomes" id="UP000291343">
    <property type="component" value="Unassembled WGS sequence"/>
</dbReference>
<accession>A0A482XJN0</accession>
<protein>
    <submittedName>
        <fullName evidence="5">Uncharacterized protein</fullName>
    </submittedName>
</protein>
<gene>
    <name evidence="5" type="ORF">LSTR_LSTR014102</name>
</gene>
<organism evidence="5 6">
    <name type="scientific">Laodelphax striatellus</name>
    <name type="common">Small brown planthopper</name>
    <name type="synonym">Delphax striatella</name>
    <dbReference type="NCBI Taxonomy" id="195883"/>
    <lineage>
        <taxon>Eukaryota</taxon>
        <taxon>Metazoa</taxon>
        <taxon>Ecdysozoa</taxon>
        <taxon>Arthropoda</taxon>
        <taxon>Hexapoda</taxon>
        <taxon>Insecta</taxon>
        <taxon>Pterygota</taxon>
        <taxon>Neoptera</taxon>
        <taxon>Paraneoptera</taxon>
        <taxon>Hemiptera</taxon>
        <taxon>Auchenorrhyncha</taxon>
        <taxon>Fulgoroidea</taxon>
        <taxon>Delphacidae</taxon>
        <taxon>Criomorphinae</taxon>
        <taxon>Laodelphax</taxon>
    </lineage>
</organism>
<dbReference type="EMBL" id="QKKF02007778">
    <property type="protein sequence ID" value="RZF45867.1"/>
    <property type="molecule type" value="Genomic_DNA"/>
</dbReference>
<evidence type="ECO:0000256" key="4">
    <source>
        <dbReference type="SAM" id="SignalP"/>
    </source>
</evidence>
<keyword evidence="3" id="KW-0175">Coiled coil</keyword>
<feature type="chain" id="PRO_5019831613" evidence="4">
    <location>
        <begin position="22"/>
        <end position="1945"/>
    </location>
</feature>
<keyword evidence="2" id="KW-0677">Repeat</keyword>
<sequence length="1945" mass="218268">MKPSGFGWLLPLTLFLISSEALLDDTEHEFKEGEIQREIDHEIAKYLEDVRQVLQKDEKRKLMKRSTSASDINLSKLEETPRFSSIERLYELPDLFAFDVVLFCLPVEQNEKCFAASLLSSDTENVDQLVLYKLNGDKFIRSDKTEVKNGRSLATYNIAGVQYIVAAENRNYSDSDLFASPVFAVDAKSERLQRLHYLGDRHLTDAIIWEQTGTDHIFLATASASVANASDQSHVYRWMGNHFDLTHSIASYNASRITQFTIGGNMFLAVANTGSGSQDGSNVFSAIYMYNLHEERFILHQKLSTHGATDVKFFTHQLKDESESFLLVSSNGHTPYNDEPCVVIYKLLPDSYHFLPLQCLRLEGGADLLLPVVKKDETGLIASVLFLVNRNLGLRVYQYDGWRFVEAETQLNRKEFGPGITSMRVFNFRGSNVVTLVNKRSISLIFKVVWKATDTIKALQSNLESWCDQVLKEEEELETISNNLLQEARLAPKLNESIDIGGCLVFDNPNTHIDTIEVANTGVTKPDNELVKKKFEQVKEDVKKIEETMKDIAQKEVIFEEPVTLDSVDFKCLHGCVFLDLEIGTLNGENLTKFLENSHGLTKKHIDRIEFESLNVTSHTIVDNINKQPVKHLVTSSNNHNERFDVNVNGKVIFNGGLTVNGEVDGVKFDSNLLIDGGNQVFDSKLSVDSVIVDRINVGKPVEDKFEDNVRTGNNFISSLDVTELKLLDNKLSGVDFGDFVEKTLKKSSDKEQIVEGYHHYKVLTADEIYDSNFESKSENGLKLENKDVQDVDQNRNVEVDGKEIDLKECAGAQCVEEQYRVDGDFEIDGSLVIENGTLFVEDVYLEHENFTFGDLLKNGLRLDSGFISSSNLVFNAPIYVDHLNVDTVNNIDPSTWIDGCSPGNEPIVVTGHKVFTDSLNLEKGGTVTERINNILYDDLMFDTLKKDGDQNVEGFKHIGKITANVIESGSLLLKNEEVTGKAKTHSGGDLVVNRMKGTLIKAKTINGVVLEDVLNDTLFKNNKTYRVETKTKFVNDLRTDELFCDDVSELSNHTNERRMTEDSFPVNNISNSEIVNLTAAEINGKRLEIDRLYFTGSLDGISAEDFGNWLLTEGNQTVKTVCQIKNLEAKNGVKLTSNLINGVDIDEFVANVINISEPITLRSVVFEDEINVENGVDVGGLVNAVEFSDKELVLKVCRNETVIFSGDKVLDGDLEAESLDVDDLKTFCKVFVDPQDDDPHLQLEIVGNVKFSTEPTLKFLNNHNISELLDSLWFVDEDFIIDHDMVFESVIFNGDVNMSPGSELNGMNLSRLSEEYFSLTADQKITKEMIFDRMSADGLTVAGRVEAYDLVAGMRFDEFVNSVMRQKRRQRVSAILDFEDVEVDGVLNVNASGRINGVDLEKDLMRWNNTVNVVRRKTYLTSLKTQTLEAKPGVLIQGIDISKWKQLAVTNSGTFNVSGQKTFDSSVYVDKDLRVHGLVNGIKFDQDSVLLTNGDQTVTGHYRFGPNTVLEVQDLLSNNLVDGVNMTYLLDQQVCKGDTNLLITGKKTFKARFKTANQVEMRRHFKDIDLVELYNQLMNPFDGISKDNRLNRLRSIKKDVELSLGRRAPLFTGWEKVGQVKGKVRLVLPLVESMERVVFLGKFSAEEKRMKLSLNHWDARKRMFLETGERRTFIKRPTDASVVETASGESRLFTLFRSSNASVMTGVIYNVSGDGGSLNHVSVGTFDSSAANRILYLTDDCFLLWGVAVPQCYIYCSWQPVHSFACSDVNEIIKFTNETTTLVLIAKSTGDVEVRSFVGNQLEHVAEVEVSKQPVLRMDVISQPLTHHFILVACSDTVVTFLRFDPNWQKMDSAALMLQNASARLLSLPTNEIVAVVMSSCSAPITYKWAGLSQPQSASLPIGGSEIRQVYQFQDALGENYTLIVSDRETAVLKPLFFVDDFEL</sequence>
<feature type="coiled-coil region" evidence="3">
    <location>
        <begin position="528"/>
        <end position="555"/>
    </location>
</feature>
<comment type="caution">
    <text evidence="5">The sequence shown here is derived from an EMBL/GenBank/DDBJ whole genome shotgun (WGS) entry which is preliminary data.</text>
</comment>
<proteinExistence type="predicted"/>
<evidence type="ECO:0000256" key="2">
    <source>
        <dbReference type="ARBA" id="ARBA00022737"/>
    </source>
</evidence>
<dbReference type="PROSITE" id="PS50912">
    <property type="entry name" value="EAR"/>
    <property type="match status" value="1"/>
</dbReference>
<keyword evidence="1 4" id="KW-0732">Signal</keyword>
<evidence type="ECO:0000313" key="6">
    <source>
        <dbReference type="Proteomes" id="UP000291343"/>
    </source>
</evidence>
<keyword evidence="6" id="KW-1185">Reference proteome</keyword>
<evidence type="ECO:0000256" key="3">
    <source>
        <dbReference type="SAM" id="Coils"/>
    </source>
</evidence>
<dbReference type="FunCoup" id="A0A482XJN0">
    <property type="interactions" value="6"/>
</dbReference>
<dbReference type="PANTHER" id="PTHR15261">
    <property type="entry name" value="THROMBOSPONDIN-TYPE LAMININ G DOMAIN AND EAR REPEAT-CONTAINING"/>
    <property type="match status" value="1"/>
</dbReference>
<evidence type="ECO:0000256" key="1">
    <source>
        <dbReference type="ARBA" id="ARBA00022729"/>
    </source>
</evidence>
<dbReference type="InterPro" id="IPR009039">
    <property type="entry name" value="EAR"/>
</dbReference>
<dbReference type="GO" id="GO:0007165">
    <property type="term" value="P:signal transduction"/>
    <property type="evidence" value="ECO:0007669"/>
    <property type="project" value="TreeGrafter"/>
</dbReference>
<feature type="signal peptide" evidence="4">
    <location>
        <begin position="1"/>
        <end position="21"/>
    </location>
</feature>
<dbReference type="PANTHER" id="PTHR15261:SF4">
    <property type="entry name" value="THROMBOSPONDIN-TYPE LAMININ G DOMAIN AND EAR REPEAT-CONTAINING PROTEIN"/>
    <property type="match status" value="1"/>
</dbReference>
<evidence type="ECO:0000313" key="5">
    <source>
        <dbReference type="EMBL" id="RZF45867.1"/>
    </source>
</evidence>
<reference evidence="5 6" key="1">
    <citation type="journal article" date="2017" name="Gigascience">
        <title>Genome sequence of the small brown planthopper, Laodelphax striatellus.</title>
        <authorList>
            <person name="Zhu J."/>
            <person name="Jiang F."/>
            <person name="Wang X."/>
            <person name="Yang P."/>
            <person name="Bao Y."/>
            <person name="Zhao W."/>
            <person name="Wang W."/>
            <person name="Lu H."/>
            <person name="Wang Q."/>
            <person name="Cui N."/>
            <person name="Li J."/>
            <person name="Chen X."/>
            <person name="Luo L."/>
            <person name="Yu J."/>
            <person name="Kang L."/>
            <person name="Cui F."/>
        </authorList>
    </citation>
    <scope>NUCLEOTIDE SEQUENCE [LARGE SCALE GENOMIC DNA]</scope>
    <source>
        <tissue evidence="5">Whole body</tissue>
    </source>
</reference>